<name>A0AAD7MQ78_9AGAR</name>
<keyword evidence="1" id="KW-1133">Transmembrane helix</keyword>
<evidence type="ECO:0000313" key="2">
    <source>
        <dbReference type="EMBL" id="KAJ7728003.1"/>
    </source>
</evidence>
<dbReference type="Proteomes" id="UP001215280">
    <property type="component" value="Unassembled WGS sequence"/>
</dbReference>
<keyword evidence="1" id="KW-0812">Transmembrane</keyword>
<feature type="transmembrane region" description="Helical" evidence="1">
    <location>
        <begin position="68"/>
        <end position="89"/>
    </location>
</feature>
<protein>
    <submittedName>
        <fullName evidence="2">Uncharacterized protein</fullName>
    </submittedName>
</protein>
<feature type="transmembrane region" description="Helical" evidence="1">
    <location>
        <begin position="95"/>
        <end position="117"/>
    </location>
</feature>
<feature type="transmembrane region" description="Helical" evidence="1">
    <location>
        <begin position="41"/>
        <end position="61"/>
    </location>
</feature>
<proteinExistence type="predicted"/>
<organism evidence="2 3">
    <name type="scientific">Mycena maculata</name>
    <dbReference type="NCBI Taxonomy" id="230809"/>
    <lineage>
        <taxon>Eukaryota</taxon>
        <taxon>Fungi</taxon>
        <taxon>Dikarya</taxon>
        <taxon>Basidiomycota</taxon>
        <taxon>Agaricomycotina</taxon>
        <taxon>Agaricomycetes</taxon>
        <taxon>Agaricomycetidae</taxon>
        <taxon>Agaricales</taxon>
        <taxon>Marasmiineae</taxon>
        <taxon>Mycenaceae</taxon>
        <taxon>Mycena</taxon>
    </lineage>
</organism>
<keyword evidence="1" id="KW-0472">Membrane</keyword>
<dbReference type="EMBL" id="JARJLG010000208">
    <property type="protein sequence ID" value="KAJ7728003.1"/>
    <property type="molecule type" value="Genomic_DNA"/>
</dbReference>
<evidence type="ECO:0000256" key="1">
    <source>
        <dbReference type="SAM" id="Phobius"/>
    </source>
</evidence>
<comment type="caution">
    <text evidence="2">The sequence shown here is derived from an EMBL/GenBank/DDBJ whole genome shotgun (WGS) entry which is preliminary data.</text>
</comment>
<gene>
    <name evidence="2" type="ORF">DFH07DRAFT_223888</name>
</gene>
<keyword evidence="3" id="KW-1185">Reference proteome</keyword>
<accession>A0AAD7MQ78</accession>
<reference evidence="2" key="1">
    <citation type="submission" date="2023-03" db="EMBL/GenBank/DDBJ databases">
        <title>Massive genome expansion in bonnet fungi (Mycena s.s.) driven by repeated elements and novel gene families across ecological guilds.</title>
        <authorList>
            <consortium name="Lawrence Berkeley National Laboratory"/>
            <person name="Harder C.B."/>
            <person name="Miyauchi S."/>
            <person name="Viragh M."/>
            <person name="Kuo A."/>
            <person name="Thoen E."/>
            <person name="Andreopoulos B."/>
            <person name="Lu D."/>
            <person name="Skrede I."/>
            <person name="Drula E."/>
            <person name="Henrissat B."/>
            <person name="Morin E."/>
            <person name="Kohler A."/>
            <person name="Barry K."/>
            <person name="LaButti K."/>
            <person name="Morin E."/>
            <person name="Salamov A."/>
            <person name="Lipzen A."/>
            <person name="Mereny Z."/>
            <person name="Hegedus B."/>
            <person name="Baldrian P."/>
            <person name="Stursova M."/>
            <person name="Weitz H."/>
            <person name="Taylor A."/>
            <person name="Grigoriev I.V."/>
            <person name="Nagy L.G."/>
            <person name="Martin F."/>
            <person name="Kauserud H."/>
        </authorList>
    </citation>
    <scope>NUCLEOTIDE SEQUENCE</scope>
    <source>
        <strain evidence="2">CBHHK188m</strain>
    </source>
</reference>
<evidence type="ECO:0000313" key="3">
    <source>
        <dbReference type="Proteomes" id="UP001215280"/>
    </source>
</evidence>
<sequence length="366" mass="39924">MTFFECEPQSKPSRIRDYISSLEDKYTFPTREFLSNTFSGYPLATITVGVFAVLSLASVVISVALAVFTIWLTLATCVVALIACLIALISLTLCLAVILSLVLLSSVVLTLLTTAALRLRPQMMRFWAKIPSPFPTKDTRPQPTQVPLTTPQLSTPLQRGRWKPRLSVALLVPVVTRLHLPRVMRYHPIYRTLLGSHFLGPRPWRPPQLIVHSNAASAYHRGASAYPAALAYAQERREPFPLGKTILRMPVGLSGWKTPLLVCAVLLVMSPRLRAASRRGVLRVSTVVGIGLGNLAHCAPVYVWKACAAAPFAAAQTPATVLAVLPALRILEGTSVELAPTATIYGQESTGVSDFDSSPREDCGRY</sequence>
<dbReference type="AlphaFoldDB" id="A0AAD7MQ78"/>